<evidence type="ECO:0000313" key="1">
    <source>
        <dbReference type="EMBL" id="EMG31593.1"/>
    </source>
</evidence>
<dbReference type="AlphaFoldDB" id="M3JE52"/>
<dbReference type="RefSeq" id="WP_004321968.1">
    <property type="nucleotide sequence ID" value="NZ_AOTD01000008.1"/>
</dbReference>
<reference evidence="1 2" key="1">
    <citation type="submission" date="2013-02" db="EMBL/GenBank/DDBJ databases">
        <title>Co-occurrence of anaerobic bacteria in colorectal carcinomas.</title>
        <authorList>
            <person name="Holt R.A."/>
            <person name="Warren R.L."/>
            <person name="Allen-Vercoe E."/>
            <person name="Pleasance S."/>
            <person name="Freeman D.J."/>
            <person name="Watson P."/>
            <person name="Moore R."/>
            <person name="Cochrane K."/>
        </authorList>
    </citation>
    <scope>NUCLEOTIDE SEQUENCE [LARGE SCALE GENOMIC DNA]</scope>
    <source>
        <strain evidence="1 2">CC57C</strain>
    </source>
</reference>
<organism evidence="1 2">
    <name type="scientific">Campylobacter showae CC57C</name>
    <dbReference type="NCBI Taxonomy" id="1073353"/>
    <lineage>
        <taxon>Bacteria</taxon>
        <taxon>Pseudomonadati</taxon>
        <taxon>Campylobacterota</taxon>
        <taxon>Epsilonproteobacteria</taxon>
        <taxon>Campylobacterales</taxon>
        <taxon>Campylobacteraceae</taxon>
        <taxon>Campylobacter</taxon>
    </lineage>
</organism>
<gene>
    <name evidence="1" type="ORF">H740_00642</name>
</gene>
<dbReference type="PATRIC" id="fig|1073353.3.peg.144"/>
<proteinExistence type="predicted"/>
<name>M3JE52_9BACT</name>
<evidence type="ECO:0000313" key="2">
    <source>
        <dbReference type="Proteomes" id="UP000011782"/>
    </source>
</evidence>
<protein>
    <submittedName>
        <fullName evidence="1">Uncharacterized protein</fullName>
    </submittedName>
</protein>
<sequence length="64" mass="7234">MTLKEVSELTGIPYQTLLGWNSSKGDYRKNLVRFLKDADRSMLIKYFGEKGAADNKPPLKDEGV</sequence>
<accession>M3JE52</accession>
<dbReference type="OrthoDB" id="5363589at2"/>
<dbReference type="EMBL" id="AOTD01000008">
    <property type="protein sequence ID" value="EMG31593.1"/>
    <property type="molecule type" value="Genomic_DNA"/>
</dbReference>
<comment type="caution">
    <text evidence="1">The sequence shown here is derived from an EMBL/GenBank/DDBJ whole genome shotgun (WGS) entry which is preliminary data.</text>
</comment>
<dbReference type="Proteomes" id="UP000011782">
    <property type="component" value="Unassembled WGS sequence"/>
</dbReference>